<accession>A0A1M7I716</accession>
<dbReference type="Pfam" id="PF11659">
    <property type="entry name" value="DUF3261"/>
    <property type="match status" value="1"/>
</dbReference>
<gene>
    <name evidence="2" type="ORF">SAMN05878437_2597</name>
</gene>
<dbReference type="EMBL" id="LT670847">
    <property type="protein sequence ID" value="SHM36572.1"/>
    <property type="molecule type" value="Genomic_DNA"/>
</dbReference>
<evidence type="ECO:0000313" key="2">
    <source>
        <dbReference type="EMBL" id="SHM36572.1"/>
    </source>
</evidence>
<organism evidence="2 3">
    <name type="scientific">Vreelandella subglaciescola</name>
    <dbReference type="NCBI Taxonomy" id="29571"/>
    <lineage>
        <taxon>Bacteria</taxon>
        <taxon>Pseudomonadati</taxon>
        <taxon>Pseudomonadota</taxon>
        <taxon>Gammaproteobacteria</taxon>
        <taxon>Oceanospirillales</taxon>
        <taxon>Halomonadaceae</taxon>
        <taxon>Vreelandella</taxon>
    </lineage>
</organism>
<dbReference type="InParanoid" id="A0A1M7I716"/>
<feature type="chain" id="PRO_5012138826" description="DUF3261 domain-containing protein" evidence="1">
    <location>
        <begin position="22"/>
        <end position="197"/>
    </location>
</feature>
<feature type="signal peptide" evidence="1">
    <location>
        <begin position="1"/>
        <end position="21"/>
    </location>
</feature>
<dbReference type="Proteomes" id="UP000190911">
    <property type="component" value="Chromosome I"/>
</dbReference>
<sequence length="197" mass="21808">MTPRLALTRYAAVLLRPVLMAALTTVLLAGCALTPPGAPQPALAQLPDIDSQVQRLTFVTGERQQVLLGVLRHQDQTLRLALLSPQGQRLLTLVQDDQGTRFLPDANIEPPFSADWLASRLSWSLWPAQALRQAFAGSDWRLADSSAERRIYRGPVLVARLSGDRDCRIIHDLESDYRLYIATLDDNARATDTCPTP</sequence>
<dbReference type="AlphaFoldDB" id="A0A1M7I716"/>
<evidence type="ECO:0000256" key="1">
    <source>
        <dbReference type="SAM" id="SignalP"/>
    </source>
</evidence>
<evidence type="ECO:0008006" key="4">
    <source>
        <dbReference type="Google" id="ProtNLM"/>
    </source>
</evidence>
<evidence type="ECO:0000313" key="3">
    <source>
        <dbReference type="Proteomes" id="UP000190911"/>
    </source>
</evidence>
<keyword evidence="1" id="KW-0732">Signal</keyword>
<dbReference type="PROSITE" id="PS51257">
    <property type="entry name" value="PROKAR_LIPOPROTEIN"/>
    <property type="match status" value="1"/>
</dbReference>
<dbReference type="OrthoDB" id="6900254at2"/>
<protein>
    <recommendedName>
        <fullName evidence="4">DUF3261 domain-containing protein</fullName>
    </recommendedName>
</protein>
<name>A0A1M7I716_9GAMM</name>
<dbReference type="InterPro" id="IPR021675">
    <property type="entry name" value="DUF3261"/>
</dbReference>
<dbReference type="STRING" id="29571.SAMN05878437_2597"/>
<proteinExistence type="predicted"/>
<reference evidence="2 3" key="1">
    <citation type="submission" date="2016-11" db="EMBL/GenBank/DDBJ databases">
        <authorList>
            <person name="Jaros S."/>
            <person name="Januszkiewicz K."/>
            <person name="Wedrychowicz H."/>
        </authorList>
    </citation>
    <scope>NUCLEOTIDE SEQUENCE [LARGE SCALE GENOMIC DNA]</scope>
    <source>
        <strain evidence="2 3">ACAM 12</strain>
    </source>
</reference>
<keyword evidence="3" id="KW-1185">Reference proteome</keyword>